<dbReference type="Gene3D" id="1.10.443.10">
    <property type="entry name" value="Intergrase catalytic core"/>
    <property type="match status" value="1"/>
</dbReference>
<feature type="domain" description="Tyr recombinase" evidence="6">
    <location>
        <begin position="130"/>
        <end position="199"/>
    </location>
</feature>
<dbReference type="HOGENOM" id="CLU_1371638_0_0_9"/>
<dbReference type="InterPro" id="IPR010998">
    <property type="entry name" value="Integrase_recombinase_N"/>
</dbReference>
<dbReference type="Pfam" id="PF13495">
    <property type="entry name" value="Phage_int_SAM_4"/>
    <property type="match status" value="1"/>
</dbReference>
<dbReference type="STRING" id="717605.Theco_0073"/>
<dbReference type="RefSeq" id="WP_015253097.1">
    <property type="nucleotide sequence ID" value="NC_019897.1"/>
</dbReference>
<proteinExistence type="inferred from homology"/>
<evidence type="ECO:0000256" key="2">
    <source>
        <dbReference type="ARBA" id="ARBA00022908"/>
    </source>
</evidence>
<dbReference type="Proteomes" id="UP000010795">
    <property type="component" value="Chromosome"/>
</dbReference>
<dbReference type="InterPro" id="IPR044068">
    <property type="entry name" value="CB"/>
</dbReference>
<dbReference type="SUPFAM" id="SSF56349">
    <property type="entry name" value="DNA breaking-rejoining enzymes"/>
    <property type="match status" value="1"/>
</dbReference>
<dbReference type="PROSITE" id="PS51898">
    <property type="entry name" value="TYR_RECOMBINASE"/>
    <property type="match status" value="1"/>
</dbReference>
<evidence type="ECO:0000259" key="6">
    <source>
        <dbReference type="PROSITE" id="PS51898"/>
    </source>
</evidence>
<evidence type="ECO:0000256" key="1">
    <source>
        <dbReference type="ARBA" id="ARBA00008857"/>
    </source>
</evidence>
<feature type="domain" description="Core-binding (CB)" evidence="7">
    <location>
        <begin position="22"/>
        <end position="109"/>
    </location>
</feature>
<dbReference type="KEGG" id="tco:Theco_0073"/>
<dbReference type="InterPro" id="IPR002104">
    <property type="entry name" value="Integrase_catalytic"/>
</dbReference>
<gene>
    <name evidence="8" type="ordered locus">Theco_0073</name>
</gene>
<keyword evidence="2" id="KW-0229">DNA integration</keyword>
<dbReference type="GO" id="GO:0006310">
    <property type="term" value="P:DNA recombination"/>
    <property type="evidence" value="ECO:0007669"/>
    <property type="project" value="UniProtKB-KW"/>
</dbReference>
<dbReference type="GO" id="GO:0003677">
    <property type="term" value="F:DNA binding"/>
    <property type="evidence" value="ECO:0007669"/>
    <property type="project" value="UniProtKB-UniRule"/>
</dbReference>
<dbReference type="PROSITE" id="PS51900">
    <property type="entry name" value="CB"/>
    <property type="match status" value="1"/>
</dbReference>
<dbReference type="PANTHER" id="PTHR30349">
    <property type="entry name" value="PHAGE INTEGRASE-RELATED"/>
    <property type="match status" value="1"/>
</dbReference>
<evidence type="ECO:0000313" key="8">
    <source>
        <dbReference type="EMBL" id="AGA56329.1"/>
    </source>
</evidence>
<organism evidence="8 9">
    <name type="scientific">Thermobacillus composti (strain DSM 18247 / JCM 13945 / KWC4)</name>
    <dbReference type="NCBI Taxonomy" id="717605"/>
    <lineage>
        <taxon>Bacteria</taxon>
        <taxon>Bacillati</taxon>
        <taxon>Bacillota</taxon>
        <taxon>Bacilli</taxon>
        <taxon>Bacillales</taxon>
        <taxon>Paenibacillaceae</taxon>
        <taxon>Thermobacillus</taxon>
    </lineage>
</organism>
<keyword evidence="4" id="KW-0233">DNA recombination</keyword>
<sequence length="199" mass="23122">MTKRRQNVLVSVDSSSPAKRKLSLDDLLQSFILDCKAKNLSILTLKVYEDSVLRMKEAFQEQQMPLDIYTVTSRDIKNYFIAYMINQGKSDNTVNSRIKGIKQFFKYLFTEGWITQNIADELHVVKAEKLMIQTFTKEQVADLLAQPDRNTFTGFRDYTMMMILLETGMRISELCNLKIGDIFFKKSTYKIRLNIKVSA</sequence>
<comment type="similarity">
    <text evidence="1">Belongs to the 'phage' integrase family.</text>
</comment>
<evidence type="ECO:0000256" key="4">
    <source>
        <dbReference type="ARBA" id="ARBA00023172"/>
    </source>
</evidence>
<evidence type="ECO:0000259" key="7">
    <source>
        <dbReference type="PROSITE" id="PS51900"/>
    </source>
</evidence>
<dbReference type="InterPro" id="IPR011010">
    <property type="entry name" value="DNA_brk_join_enz"/>
</dbReference>
<dbReference type="eggNOG" id="COG4974">
    <property type="taxonomic scope" value="Bacteria"/>
</dbReference>
<keyword evidence="3 5" id="KW-0238">DNA-binding</keyword>
<dbReference type="InterPro" id="IPR013762">
    <property type="entry name" value="Integrase-like_cat_sf"/>
</dbReference>
<evidence type="ECO:0000256" key="3">
    <source>
        <dbReference type="ARBA" id="ARBA00023125"/>
    </source>
</evidence>
<protein>
    <submittedName>
        <fullName evidence="8">Site-specific recombinase XerD</fullName>
    </submittedName>
</protein>
<dbReference type="PANTHER" id="PTHR30349:SF41">
    <property type="entry name" value="INTEGRASE_RECOMBINASE PROTEIN MJ0367-RELATED"/>
    <property type="match status" value="1"/>
</dbReference>
<dbReference type="InterPro" id="IPR004107">
    <property type="entry name" value="Integrase_SAM-like_N"/>
</dbReference>
<dbReference type="OrthoDB" id="107900at2"/>
<dbReference type="InterPro" id="IPR050090">
    <property type="entry name" value="Tyrosine_recombinase_XerCD"/>
</dbReference>
<accession>L0E9L3</accession>
<keyword evidence="9" id="KW-1185">Reference proteome</keyword>
<evidence type="ECO:0000313" key="9">
    <source>
        <dbReference type="Proteomes" id="UP000010795"/>
    </source>
</evidence>
<dbReference type="Gene3D" id="1.10.150.130">
    <property type="match status" value="1"/>
</dbReference>
<dbReference type="GO" id="GO:0015074">
    <property type="term" value="P:DNA integration"/>
    <property type="evidence" value="ECO:0007669"/>
    <property type="project" value="UniProtKB-KW"/>
</dbReference>
<dbReference type="Pfam" id="PF00589">
    <property type="entry name" value="Phage_integrase"/>
    <property type="match status" value="1"/>
</dbReference>
<dbReference type="EMBL" id="CP003255">
    <property type="protein sequence ID" value="AGA56329.1"/>
    <property type="molecule type" value="Genomic_DNA"/>
</dbReference>
<reference evidence="9" key="1">
    <citation type="submission" date="2012-01" db="EMBL/GenBank/DDBJ databases">
        <title>Complete sequence of chromosome of Thermobacillus composti KWC4.</title>
        <authorList>
            <person name="Lucas S."/>
            <person name="Han J."/>
            <person name="Lapidus A."/>
            <person name="Cheng J.-F."/>
            <person name="Goodwin L."/>
            <person name="Pitluck S."/>
            <person name="Peters L."/>
            <person name="Ovchinnikova G."/>
            <person name="Teshima H."/>
            <person name="Detter J.C."/>
            <person name="Han C."/>
            <person name="Tapia R."/>
            <person name="Land M."/>
            <person name="Hauser L."/>
            <person name="Kyrpides N."/>
            <person name="Ivanova N."/>
            <person name="Pagani I."/>
            <person name="Anderson I."/>
            <person name="Woyke T."/>
        </authorList>
    </citation>
    <scope>NUCLEOTIDE SEQUENCE [LARGE SCALE GENOMIC DNA]</scope>
    <source>
        <strain evidence="9">DSM 18247 / JCM 13945 / KWC4</strain>
    </source>
</reference>
<name>L0E9L3_THECK</name>
<dbReference type="AlphaFoldDB" id="L0E9L3"/>
<evidence type="ECO:0000256" key="5">
    <source>
        <dbReference type="PROSITE-ProRule" id="PRU01248"/>
    </source>
</evidence>